<evidence type="ECO:0000313" key="2">
    <source>
        <dbReference type="EMBL" id="MBR0576554.1"/>
    </source>
</evidence>
<dbReference type="InterPro" id="IPR021778">
    <property type="entry name" value="Se/S_carrier-like"/>
</dbReference>
<reference evidence="2" key="1">
    <citation type="submission" date="2021-04" db="EMBL/GenBank/DDBJ databases">
        <title>Proteiniclasticum sedimins sp. nov., an obligate anaerobic bacterium isolated from anaerobic sludge.</title>
        <authorList>
            <person name="Liu J."/>
        </authorList>
    </citation>
    <scope>NUCLEOTIDE SEQUENCE</scope>
    <source>
        <strain evidence="2">BAD-10</strain>
    </source>
</reference>
<gene>
    <name evidence="2" type="ORF">KCG48_09395</name>
</gene>
<sequence length="85" mass="9428">MDFYLLVFKNTLDALKGDEAFKTASVSHVVYPTPPQIIGSCGISMRFQEEALEGVSRLIDSGLSYKALYHITDLGMKKIREGDAE</sequence>
<accession>A0A941HQJ3</accession>
<evidence type="ECO:0000259" key="1">
    <source>
        <dbReference type="Pfam" id="PF11823"/>
    </source>
</evidence>
<feature type="domain" description="Putative Se/S carrier protein-like" evidence="1">
    <location>
        <begin position="4"/>
        <end position="69"/>
    </location>
</feature>
<dbReference type="RefSeq" id="WP_211801611.1">
    <property type="nucleotide sequence ID" value="NZ_JAGSCS010000012.1"/>
</dbReference>
<keyword evidence="3" id="KW-1185">Reference proteome</keyword>
<dbReference type="AlphaFoldDB" id="A0A941HQJ3"/>
<proteinExistence type="predicted"/>
<dbReference type="Proteomes" id="UP000675379">
    <property type="component" value="Unassembled WGS sequence"/>
</dbReference>
<dbReference type="EMBL" id="JAGSCS010000012">
    <property type="protein sequence ID" value="MBR0576554.1"/>
    <property type="molecule type" value="Genomic_DNA"/>
</dbReference>
<protein>
    <submittedName>
        <fullName evidence="2">DUF3343 domain-containing protein</fullName>
    </submittedName>
</protein>
<name>A0A941HQJ3_9CLOT</name>
<comment type="caution">
    <text evidence="2">The sequence shown here is derived from an EMBL/GenBank/DDBJ whole genome shotgun (WGS) entry which is preliminary data.</text>
</comment>
<dbReference type="Pfam" id="PF11823">
    <property type="entry name" value="Se_S_carrier"/>
    <property type="match status" value="1"/>
</dbReference>
<evidence type="ECO:0000313" key="3">
    <source>
        <dbReference type="Proteomes" id="UP000675379"/>
    </source>
</evidence>
<organism evidence="2 3">
    <name type="scientific">Proteiniclasticum sediminis</name>
    <dbReference type="NCBI Taxonomy" id="2804028"/>
    <lineage>
        <taxon>Bacteria</taxon>
        <taxon>Bacillati</taxon>
        <taxon>Bacillota</taxon>
        <taxon>Clostridia</taxon>
        <taxon>Eubacteriales</taxon>
        <taxon>Clostridiaceae</taxon>
        <taxon>Proteiniclasticum</taxon>
    </lineage>
</organism>